<dbReference type="PRINTS" id="PR00837">
    <property type="entry name" value="V5TPXLIKE"/>
</dbReference>
<dbReference type="AlphaFoldDB" id="A0AAU9VZS9"/>
<dbReference type="InterPro" id="IPR014044">
    <property type="entry name" value="CAP_dom"/>
</dbReference>
<dbReference type="SMART" id="SM00198">
    <property type="entry name" value="SCP"/>
    <property type="match status" value="1"/>
</dbReference>
<evidence type="ECO:0000256" key="1">
    <source>
        <dbReference type="SAM" id="MobiDB-lite"/>
    </source>
</evidence>
<accession>A0AAU9VZS9</accession>
<name>A0AAU9VZS9_9CNID</name>
<dbReference type="PANTHER" id="PTHR10334">
    <property type="entry name" value="CYSTEINE-RICH SECRETORY PROTEIN-RELATED"/>
    <property type="match status" value="1"/>
</dbReference>
<evidence type="ECO:0000259" key="3">
    <source>
        <dbReference type="SMART" id="SM00198"/>
    </source>
</evidence>
<feature type="chain" id="PRO_5043908562" description="SCP domain-containing protein" evidence="2">
    <location>
        <begin position="28"/>
        <end position="398"/>
    </location>
</feature>
<evidence type="ECO:0000256" key="2">
    <source>
        <dbReference type="SAM" id="SignalP"/>
    </source>
</evidence>
<feature type="region of interest" description="Disordered" evidence="1">
    <location>
        <begin position="173"/>
        <end position="208"/>
    </location>
</feature>
<reference evidence="4 5" key="1">
    <citation type="submission" date="2022-05" db="EMBL/GenBank/DDBJ databases">
        <authorList>
            <consortium name="Genoscope - CEA"/>
            <person name="William W."/>
        </authorList>
    </citation>
    <scope>NUCLEOTIDE SEQUENCE [LARGE SCALE GENOMIC DNA]</scope>
</reference>
<dbReference type="CDD" id="cd05382">
    <property type="entry name" value="CAP_GAPR1-like"/>
    <property type="match status" value="1"/>
</dbReference>
<feature type="domain" description="SCP" evidence="3">
    <location>
        <begin position="211"/>
        <end position="351"/>
    </location>
</feature>
<dbReference type="EMBL" id="CALNXJ010000006">
    <property type="protein sequence ID" value="CAH3041055.1"/>
    <property type="molecule type" value="Genomic_DNA"/>
</dbReference>
<comment type="caution">
    <text evidence="4">The sequence shown here is derived from an EMBL/GenBank/DDBJ whole genome shotgun (WGS) entry which is preliminary data.</text>
</comment>
<keyword evidence="5" id="KW-1185">Reference proteome</keyword>
<dbReference type="Proteomes" id="UP001159428">
    <property type="component" value="Unassembled WGS sequence"/>
</dbReference>
<dbReference type="SUPFAM" id="SSF55797">
    <property type="entry name" value="PR-1-like"/>
    <property type="match status" value="1"/>
</dbReference>
<feature type="signal peptide" evidence="2">
    <location>
        <begin position="1"/>
        <end position="27"/>
    </location>
</feature>
<keyword evidence="2" id="KW-0732">Signal</keyword>
<dbReference type="FunFam" id="3.40.33.10:FF:000002">
    <property type="entry name" value="Golgi-associated plant pathogenesis-related protein 1"/>
    <property type="match status" value="1"/>
</dbReference>
<protein>
    <recommendedName>
        <fullName evidence="3">SCP domain-containing protein</fullName>
    </recommendedName>
</protein>
<evidence type="ECO:0000313" key="5">
    <source>
        <dbReference type="Proteomes" id="UP001159428"/>
    </source>
</evidence>
<dbReference type="InterPro" id="IPR034113">
    <property type="entry name" value="SCP_GAPR1-like"/>
</dbReference>
<proteinExistence type="predicted"/>
<dbReference type="InterPro" id="IPR001283">
    <property type="entry name" value="CRISP-related"/>
</dbReference>
<dbReference type="InterPro" id="IPR035940">
    <property type="entry name" value="CAP_sf"/>
</dbReference>
<sequence length="398" mass="45463">MKTRLTFRTRTVLLCLLNFLLAGYAHSYSQNTGIDKSRQPSEQSVWEIPSVSHLLKGLDVFEQLTSNGKSFDHKNAKKPISIPWRPPNTFIKLFSTRKKFIHEWLHKLLNSRIQTRQDMKQLTTLNSKERPEKVGSFQISDGRVNGKGEYAISPDQNDFELKLNLKINGKHRYQQQYKQEQQHNPKVNLRKQRPPQPNQPRPTTTNCIHSPFEQEALSIHNRYRTMHRAPALTLSCDMSKNAADYARTLADMDTLVQSGYTERPNQGENLSLGCHGSGEQTAEEAIKTWFDEVCHYTFGKEGPQSGTNHFTQLVWKDSRELGIGKASKKQPNGETCTFIVARYKPLGNFESGDDAYVKNVEKGTFDETYCRNIPKAGLEGGYGFKRFQSPSLIENYVG</sequence>
<organism evidence="4 5">
    <name type="scientific">Pocillopora meandrina</name>
    <dbReference type="NCBI Taxonomy" id="46732"/>
    <lineage>
        <taxon>Eukaryota</taxon>
        <taxon>Metazoa</taxon>
        <taxon>Cnidaria</taxon>
        <taxon>Anthozoa</taxon>
        <taxon>Hexacorallia</taxon>
        <taxon>Scleractinia</taxon>
        <taxon>Astrocoeniina</taxon>
        <taxon>Pocilloporidae</taxon>
        <taxon>Pocillopora</taxon>
    </lineage>
</organism>
<dbReference type="Pfam" id="PF00188">
    <property type="entry name" value="CAP"/>
    <property type="match status" value="1"/>
</dbReference>
<gene>
    <name evidence="4" type="ORF">PMEA_00028820</name>
</gene>
<dbReference type="Gene3D" id="3.40.33.10">
    <property type="entry name" value="CAP"/>
    <property type="match status" value="1"/>
</dbReference>
<evidence type="ECO:0000313" key="4">
    <source>
        <dbReference type="EMBL" id="CAH3041055.1"/>
    </source>
</evidence>